<dbReference type="Pfam" id="PF13359">
    <property type="entry name" value="DDE_Tnp_4"/>
    <property type="match status" value="1"/>
</dbReference>
<comment type="cofactor">
    <cofactor evidence="1">
        <name>a divalent metal cation</name>
        <dbReference type="ChEBI" id="CHEBI:60240"/>
    </cofactor>
</comment>
<gene>
    <name evidence="4" type="ORF">MAR_035398</name>
</gene>
<keyword evidence="5" id="KW-1185">Reference proteome</keyword>
<proteinExistence type="predicted"/>
<organism evidence="4 5">
    <name type="scientific">Mya arenaria</name>
    <name type="common">Soft-shell clam</name>
    <dbReference type="NCBI Taxonomy" id="6604"/>
    <lineage>
        <taxon>Eukaryota</taxon>
        <taxon>Metazoa</taxon>
        <taxon>Spiralia</taxon>
        <taxon>Lophotrochozoa</taxon>
        <taxon>Mollusca</taxon>
        <taxon>Bivalvia</taxon>
        <taxon>Autobranchia</taxon>
        <taxon>Heteroconchia</taxon>
        <taxon>Euheterodonta</taxon>
        <taxon>Imparidentia</taxon>
        <taxon>Neoheterodontei</taxon>
        <taxon>Myida</taxon>
        <taxon>Myoidea</taxon>
        <taxon>Myidae</taxon>
        <taxon>Mya</taxon>
    </lineage>
</organism>
<dbReference type="Proteomes" id="UP001164746">
    <property type="component" value="Chromosome 7"/>
</dbReference>
<dbReference type="EMBL" id="CP111018">
    <property type="protein sequence ID" value="WAR10322.1"/>
    <property type="molecule type" value="Genomic_DNA"/>
</dbReference>
<name>A0ABY7EMS6_MYAAR</name>
<feature type="domain" description="DDE Tnp4" evidence="3">
    <location>
        <begin position="87"/>
        <end position="172"/>
    </location>
</feature>
<evidence type="ECO:0000256" key="2">
    <source>
        <dbReference type="ARBA" id="ARBA00022723"/>
    </source>
</evidence>
<evidence type="ECO:0000259" key="3">
    <source>
        <dbReference type="Pfam" id="PF13359"/>
    </source>
</evidence>
<evidence type="ECO:0000313" key="4">
    <source>
        <dbReference type="EMBL" id="WAR10322.1"/>
    </source>
</evidence>
<keyword evidence="2" id="KW-0479">Metal-binding</keyword>
<evidence type="ECO:0000313" key="5">
    <source>
        <dbReference type="Proteomes" id="UP001164746"/>
    </source>
</evidence>
<feature type="non-terminal residue" evidence="4">
    <location>
        <position position="1"/>
    </location>
</feature>
<protein>
    <recommendedName>
        <fullName evidence="3">DDE Tnp4 domain-containing protein</fullName>
    </recommendedName>
</protein>
<accession>A0ABY7EMS6</accession>
<evidence type="ECO:0000256" key="1">
    <source>
        <dbReference type="ARBA" id="ARBA00001968"/>
    </source>
</evidence>
<reference evidence="4" key="1">
    <citation type="submission" date="2022-11" db="EMBL/GenBank/DDBJ databases">
        <title>Centuries of genome instability and evolution in soft-shell clam transmissible cancer (bioRxiv).</title>
        <authorList>
            <person name="Hart S.F.M."/>
            <person name="Yonemitsu M.A."/>
            <person name="Giersch R.M."/>
            <person name="Beal B.F."/>
            <person name="Arriagada G."/>
            <person name="Davis B.W."/>
            <person name="Ostrander E.A."/>
            <person name="Goff S.P."/>
            <person name="Metzger M.J."/>
        </authorList>
    </citation>
    <scope>NUCLEOTIDE SEQUENCE</scope>
    <source>
        <strain evidence="4">MELC-2E11</strain>
        <tissue evidence="4">Siphon/mantle</tissue>
    </source>
</reference>
<dbReference type="InterPro" id="IPR027806">
    <property type="entry name" value="HARBI1_dom"/>
</dbReference>
<sequence length="221" mass="25291">MLVNILVKLNIPSTPKSHSRCFICKRPRPKLIVVPSEARFAAFVQRNGIIKSGTRCCPVHMNDSLIKDKALKSFKATESAYVNLATDIKSFIRPGHIFVVDRGFRDSLHLLEIFHDVYQDAFISTKRCETIRLVVESANARLKRWKYLDRVLPNSQVPFIGDYVKIICAVCNKYLPPLSPSTADDERQAQQMLQLGTLFKQKLRRETLRNVEPCGYRLTTP</sequence>